<dbReference type="EMBL" id="JALGAR010000013">
    <property type="protein sequence ID" value="MCI4660192.1"/>
    <property type="molecule type" value="Genomic_DNA"/>
</dbReference>
<gene>
    <name evidence="3" type="ORF">MQH31_20475</name>
</gene>
<feature type="region of interest" description="Disordered" evidence="1">
    <location>
        <begin position="1"/>
        <end position="22"/>
    </location>
</feature>
<keyword evidence="2" id="KW-0472">Membrane</keyword>
<proteinExistence type="predicted"/>
<comment type="caution">
    <text evidence="3">The sequence shown here is derived from an EMBL/GenBank/DDBJ whole genome shotgun (WGS) entry which is preliminary data.</text>
</comment>
<organism evidence="3 4">
    <name type="scientific">Cryobacterium zhongshanensis</name>
    <dbReference type="NCBI Taxonomy" id="2928153"/>
    <lineage>
        <taxon>Bacteria</taxon>
        <taxon>Bacillati</taxon>
        <taxon>Actinomycetota</taxon>
        <taxon>Actinomycetes</taxon>
        <taxon>Micrococcales</taxon>
        <taxon>Microbacteriaceae</taxon>
        <taxon>Cryobacterium</taxon>
    </lineage>
</organism>
<dbReference type="Proteomes" id="UP001165341">
    <property type="component" value="Unassembled WGS sequence"/>
</dbReference>
<feature type="transmembrane region" description="Helical" evidence="2">
    <location>
        <begin position="25"/>
        <end position="47"/>
    </location>
</feature>
<evidence type="ECO:0000313" key="3">
    <source>
        <dbReference type="EMBL" id="MCI4660192.1"/>
    </source>
</evidence>
<reference evidence="3" key="1">
    <citation type="submission" date="2022-03" db="EMBL/GenBank/DDBJ databases">
        <title>Cryobacterium sp. nov. strain ZS14-85, isolated from Antarctic soil.</title>
        <authorList>
            <person name="Li J."/>
            <person name="Niu G."/>
        </authorList>
    </citation>
    <scope>NUCLEOTIDE SEQUENCE</scope>
    <source>
        <strain evidence="3">ZS14-85</strain>
    </source>
</reference>
<accession>A0AA41QZ27</accession>
<protein>
    <submittedName>
        <fullName evidence="3">Uncharacterized protein</fullName>
    </submittedName>
</protein>
<evidence type="ECO:0000256" key="2">
    <source>
        <dbReference type="SAM" id="Phobius"/>
    </source>
</evidence>
<keyword evidence="2" id="KW-1133">Transmembrane helix</keyword>
<feature type="transmembrane region" description="Helical" evidence="2">
    <location>
        <begin position="59"/>
        <end position="80"/>
    </location>
</feature>
<feature type="compositionally biased region" description="Basic and acidic residues" evidence="1">
    <location>
        <begin position="1"/>
        <end position="12"/>
    </location>
</feature>
<dbReference type="AlphaFoldDB" id="A0AA41QZ27"/>
<name>A0AA41QZ27_9MICO</name>
<evidence type="ECO:0000313" key="4">
    <source>
        <dbReference type="Proteomes" id="UP001165341"/>
    </source>
</evidence>
<sequence>MTQDGTAHDNAADGRTSSKPRRRRLFLRSGQLLMIIGVLIAVAHWLGHLDPVTATHPPVWLELLVNYPVAAVVVIIGANLSSHKPK</sequence>
<keyword evidence="4" id="KW-1185">Reference proteome</keyword>
<keyword evidence="2" id="KW-0812">Transmembrane</keyword>
<dbReference type="RefSeq" id="WP_243013599.1">
    <property type="nucleotide sequence ID" value="NZ_JALGAR010000013.1"/>
</dbReference>
<evidence type="ECO:0000256" key="1">
    <source>
        <dbReference type="SAM" id="MobiDB-lite"/>
    </source>
</evidence>